<comment type="caution">
    <text evidence="7">The sequence shown here is derived from an EMBL/GenBank/DDBJ whole genome shotgun (WGS) entry which is preliminary data.</text>
</comment>
<dbReference type="OrthoDB" id="2143914at2759"/>
<dbReference type="Gene3D" id="1.10.10.60">
    <property type="entry name" value="Homeodomain-like"/>
    <property type="match status" value="2"/>
</dbReference>
<feature type="domain" description="HTH myb-type" evidence="6">
    <location>
        <begin position="63"/>
        <end position="113"/>
    </location>
</feature>
<evidence type="ECO:0000259" key="5">
    <source>
        <dbReference type="PROSITE" id="PS50090"/>
    </source>
</evidence>
<dbReference type="Proteomes" id="UP000253551">
    <property type="component" value="Unassembled WGS sequence"/>
</dbReference>
<evidence type="ECO:0000313" key="8">
    <source>
        <dbReference type="Proteomes" id="UP000253551"/>
    </source>
</evidence>
<dbReference type="SUPFAM" id="SSF46689">
    <property type="entry name" value="Homeodomain-like"/>
    <property type="match status" value="2"/>
</dbReference>
<feature type="domain" description="Myb-like" evidence="5">
    <location>
        <begin position="7"/>
        <end position="58"/>
    </location>
</feature>
<dbReference type="AlphaFoldDB" id="A0A367IK70"/>
<keyword evidence="1" id="KW-0805">Transcription regulation</keyword>
<sequence>KYKYSLDPTIKHGRWTEEENKKLVELVMMYGEDRMDKVAEGMGTRSRRQCLERWRWQMPDVKKGHFSPEEDALILEAVKIYGTNFAVIQKVTGIPRKPRHISQHYQNKLDPSIDRSPWTPEEEAKLYQVCMENGRNMVKTKQMLDSKRSIRDMWNHFNCYQKRGKKE</sequence>
<dbReference type="PANTHER" id="PTHR46621">
    <property type="entry name" value="SNRNA-ACTIVATING PROTEIN COMPLEX SUBUNIT 4"/>
    <property type="match status" value="1"/>
</dbReference>
<dbReference type="InterPro" id="IPR009057">
    <property type="entry name" value="Homeodomain-like_sf"/>
</dbReference>
<feature type="domain" description="HTH myb-type" evidence="6">
    <location>
        <begin position="7"/>
        <end position="62"/>
    </location>
</feature>
<dbReference type="PROSITE" id="PS51294">
    <property type="entry name" value="HTH_MYB"/>
    <property type="match status" value="2"/>
</dbReference>
<evidence type="ECO:0000256" key="3">
    <source>
        <dbReference type="ARBA" id="ARBA00023163"/>
    </source>
</evidence>
<dbReference type="Pfam" id="PF00249">
    <property type="entry name" value="Myb_DNA-binding"/>
    <property type="match status" value="1"/>
</dbReference>
<accession>A0A367IK70</accession>
<dbReference type="InterPro" id="IPR051575">
    <property type="entry name" value="Myb-like_DNA-bd"/>
</dbReference>
<dbReference type="STRING" id="4846.A0A367IK70"/>
<dbReference type="GO" id="GO:0000978">
    <property type="term" value="F:RNA polymerase II cis-regulatory region sequence-specific DNA binding"/>
    <property type="evidence" value="ECO:0007669"/>
    <property type="project" value="TreeGrafter"/>
</dbReference>
<dbReference type="EMBL" id="PJQM01007514">
    <property type="protein sequence ID" value="RCH78075.1"/>
    <property type="molecule type" value="Genomic_DNA"/>
</dbReference>
<dbReference type="GO" id="GO:0042795">
    <property type="term" value="P:snRNA transcription by RNA polymerase II"/>
    <property type="evidence" value="ECO:0007669"/>
    <property type="project" value="TreeGrafter"/>
</dbReference>
<keyword evidence="4" id="KW-0539">Nucleus</keyword>
<dbReference type="Pfam" id="PF13921">
    <property type="entry name" value="Myb_DNA-bind_6"/>
    <property type="match status" value="1"/>
</dbReference>
<proteinExistence type="predicted"/>
<feature type="non-terminal residue" evidence="7">
    <location>
        <position position="1"/>
    </location>
</feature>
<dbReference type="CDD" id="cd00167">
    <property type="entry name" value="SANT"/>
    <property type="match status" value="1"/>
</dbReference>
<dbReference type="SMART" id="SM00717">
    <property type="entry name" value="SANT"/>
    <property type="match status" value="3"/>
</dbReference>
<dbReference type="GO" id="GO:0019185">
    <property type="term" value="C:snRNA-activating protein complex"/>
    <property type="evidence" value="ECO:0007669"/>
    <property type="project" value="TreeGrafter"/>
</dbReference>
<protein>
    <recommendedName>
        <fullName evidence="9">Homeodomain-like protein</fullName>
    </recommendedName>
</protein>
<dbReference type="PROSITE" id="PS50090">
    <property type="entry name" value="MYB_LIKE"/>
    <property type="match status" value="1"/>
</dbReference>
<dbReference type="InterPro" id="IPR017930">
    <property type="entry name" value="Myb_dom"/>
</dbReference>
<dbReference type="PANTHER" id="PTHR46621:SF1">
    <property type="entry name" value="SNRNA-ACTIVATING PROTEIN COMPLEX SUBUNIT 4"/>
    <property type="match status" value="1"/>
</dbReference>
<evidence type="ECO:0008006" key="9">
    <source>
        <dbReference type="Google" id="ProtNLM"/>
    </source>
</evidence>
<dbReference type="GO" id="GO:0001006">
    <property type="term" value="F:RNA polymerase III type 3 promoter sequence-specific DNA binding"/>
    <property type="evidence" value="ECO:0007669"/>
    <property type="project" value="TreeGrafter"/>
</dbReference>
<evidence type="ECO:0000256" key="4">
    <source>
        <dbReference type="ARBA" id="ARBA00023242"/>
    </source>
</evidence>
<name>A0A367IK70_RHIST</name>
<keyword evidence="8" id="KW-1185">Reference proteome</keyword>
<evidence type="ECO:0000256" key="1">
    <source>
        <dbReference type="ARBA" id="ARBA00023015"/>
    </source>
</evidence>
<keyword evidence="3" id="KW-0804">Transcription</keyword>
<dbReference type="InterPro" id="IPR001005">
    <property type="entry name" value="SANT/Myb"/>
</dbReference>
<evidence type="ECO:0000259" key="6">
    <source>
        <dbReference type="PROSITE" id="PS51294"/>
    </source>
</evidence>
<evidence type="ECO:0000256" key="2">
    <source>
        <dbReference type="ARBA" id="ARBA00023125"/>
    </source>
</evidence>
<keyword evidence="2" id="KW-0238">DNA-binding</keyword>
<dbReference type="GO" id="GO:0042796">
    <property type="term" value="P:snRNA transcription by RNA polymerase III"/>
    <property type="evidence" value="ECO:0007669"/>
    <property type="project" value="TreeGrafter"/>
</dbReference>
<evidence type="ECO:0000313" key="7">
    <source>
        <dbReference type="EMBL" id="RCH78075.1"/>
    </source>
</evidence>
<organism evidence="7 8">
    <name type="scientific">Rhizopus stolonifer</name>
    <name type="common">Rhizopus nigricans</name>
    <dbReference type="NCBI Taxonomy" id="4846"/>
    <lineage>
        <taxon>Eukaryota</taxon>
        <taxon>Fungi</taxon>
        <taxon>Fungi incertae sedis</taxon>
        <taxon>Mucoromycota</taxon>
        <taxon>Mucoromycotina</taxon>
        <taxon>Mucoromycetes</taxon>
        <taxon>Mucorales</taxon>
        <taxon>Mucorineae</taxon>
        <taxon>Rhizopodaceae</taxon>
        <taxon>Rhizopus</taxon>
    </lineage>
</organism>
<reference evidence="7 8" key="1">
    <citation type="journal article" date="2018" name="G3 (Bethesda)">
        <title>Phylogenetic and Phylogenomic Definition of Rhizopus Species.</title>
        <authorList>
            <person name="Gryganskyi A.P."/>
            <person name="Golan J."/>
            <person name="Dolatabadi S."/>
            <person name="Mondo S."/>
            <person name="Robb S."/>
            <person name="Idnurm A."/>
            <person name="Muszewska A."/>
            <person name="Steczkiewicz K."/>
            <person name="Masonjones S."/>
            <person name="Liao H.L."/>
            <person name="Gajdeczka M.T."/>
            <person name="Anike F."/>
            <person name="Vuek A."/>
            <person name="Anishchenko I.M."/>
            <person name="Voigt K."/>
            <person name="de Hoog G.S."/>
            <person name="Smith M.E."/>
            <person name="Heitman J."/>
            <person name="Vilgalys R."/>
            <person name="Stajich J.E."/>
        </authorList>
    </citation>
    <scope>NUCLEOTIDE SEQUENCE [LARGE SCALE GENOMIC DNA]</scope>
    <source>
        <strain evidence="7 8">LSU 92-RS-03</strain>
    </source>
</reference>
<gene>
    <name evidence="7" type="ORF">CU098_006650</name>
</gene>